<dbReference type="InterPro" id="IPR000212">
    <property type="entry name" value="DNA_helicase_UvrD/REP"/>
</dbReference>
<dbReference type="GO" id="GO:0005524">
    <property type="term" value="F:ATP binding"/>
    <property type="evidence" value="ECO:0007669"/>
    <property type="project" value="UniProtKB-KW"/>
</dbReference>
<feature type="domain" description="UvrD-like helicase ATP-binding" evidence="5">
    <location>
        <begin position="80"/>
        <end position="281"/>
    </location>
</feature>
<dbReference type="SUPFAM" id="SSF52540">
    <property type="entry name" value="P-loop containing nucleoside triphosphate hydrolases"/>
    <property type="match status" value="1"/>
</dbReference>
<keyword evidence="2" id="KW-0378">Hydrolase</keyword>
<evidence type="ECO:0000313" key="6">
    <source>
        <dbReference type="EMBL" id="GAI99893.1"/>
    </source>
</evidence>
<evidence type="ECO:0000256" key="3">
    <source>
        <dbReference type="ARBA" id="ARBA00022806"/>
    </source>
</evidence>
<name>X1T3T6_9ZZZZ</name>
<feature type="non-terminal residue" evidence="6">
    <location>
        <position position="281"/>
    </location>
</feature>
<keyword evidence="3" id="KW-0347">Helicase</keyword>
<dbReference type="GO" id="GO:0016787">
    <property type="term" value="F:hydrolase activity"/>
    <property type="evidence" value="ECO:0007669"/>
    <property type="project" value="UniProtKB-KW"/>
</dbReference>
<dbReference type="GO" id="GO:0005829">
    <property type="term" value="C:cytosol"/>
    <property type="evidence" value="ECO:0007669"/>
    <property type="project" value="TreeGrafter"/>
</dbReference>
<accession>X1T3T6</accession>
<dbReference type="PANTHER" id="PTHR11070">
    <property type="entry name" value="UVRD / RECB / PCRA DNA HELICASE FAMILY MEMBER"/>
    <property type="match status" value="1"/>
</dbReference>
<protein>
    <recommendedName>
        <fullName evidence="5">UvrD-like helicase ATP-binding domain-containing protein</fullName>
    </recommendedName>
</protein>
<dbReference type="PANTHER" id="PTHR11070:SF2">
    <property type="entry name" value="ATP-DEPENDENT DNA HELICASE SRS2"/>
    <property type="match status" value="1"/>
</dbReference>
<dbReference type="InterPro" id="IPR027417">
    <property type="entry name" value="P-loop_NTPase"/>
</dbReference>
<dbReference type="InterPro" id="IPR014016">
    <property type="entry name" value="UvrD-like_ATP-bd"/>
</dbReference>
<keyword evidence="4" id="KW-0067">ATP-binding</keyword>
<reference evidence="6" key="1">
    <citation type="journal article" date="2014" name="Front. Microbiol.">
        <title>High frequency of phylogenetically diverse reductive dehalogenase-homologous genes in deep subseafloor sedimentary metagenomes.</title>
        <authorList>
            <person name="Kawai M."/>
            <person name="Futagami T."/>
            <person name="Toyoda A."/>
            <person name="Takaki Y."/>
            <person name="Nishi S."/>
            <person name="Hori S."/>
            <person name="Arai W."/>
            <person name="Tsubouchi T."/>
            <person name="Morono Y."/>
            <person name="Uchiyama I."/>
            <person name="Ito T."/>
            <person name="Fujiyama A."/>
            <person name="Inagaki F."/>
            <person name="Takami H."/>
        </authorList>
    </citation>
    <scope>NUCLEOTIDE SEQUENCE</scope>
    <source>
        <strain evidence="6">Expedition CK06-06</strain>
    </source>
</reference>
<dbReference type="AlphaFoldDB" id="X1T3T6"/>
<evidence type="ECO:0000256" key="2">
    <source>
        <dbReference type="ARBA" id="ARBA00022801"/>
    </source>
</evidence>
<dbReference type="GO" id="GO:0033202">
    <property type="term" value="C:DNA helicase complex"/>
    <property type="evidence" value="ECO:0007669"/>
    <property type="project" value="TreeGrafter"/>
</dbReference>
<dbReference type="GO" id="GO:0043138">
    <property type="term" value="F:3'-5' DNA helicase activity"/>
    <property type="evidence" value="ECO:0007669"/>
    <property type="project" value="TreeGrafter"/>
</dbReference>
<sequence>YEKEEIFGLIDNLLLNDLIGLKSVNTNRLWKVLELTTKGRQEIENPSLYKRKLAFNFKEIKTEITDEDRLHFKKFEVFLSKFNDEQKKSIICTNKHVLCIAGAGSGKTTVLTKQVEFLVKNHLVDPKKILAITFTRKARQEMIKRLSKAENLDQVMVETFNSFCEKTLRTHNNFLYDKPIRVVTYKDKVVMINKALSKLNTNIQNAINVYFSDSQIKGKADEQLANIFRNDCFFIRDYFKFKNRKVVESSFETNKSEHKKSVKLVIGVCNYIEAHMKRYGL</sequence>
<dbReference type="PROSITE" id="PS51198">
    <property type="entry name" value="UVRD_HELICASE_ATP_BIND"/>
    <property type="match status" value="1"/>
</dbReference>
<dbReference type="GO" id="GO:0003677">
    <property type="term" value="F:DNA binding"/>
    <property type="evidence" value="ECO:0007669"/>
    <property type="project" value="InterPro"/>
</dbReference>
<comment type="caution">
    <text evidence="6">The sequence shown here is derived from an EMBL/GenBank/DDBJ whole genome shotgun (WGS) entry which is preliminary data.</text>
</comment>
<gene>
    <name evidence="6" type="ORF">S12H4_29759</name>
</gene>
<organism evidence="6">
    <name type="scientific">marine sediment metagenome</name>
    <dbReference type="NCBI Taxonomy" id="412755"/>
    <lineage>
        <taxon>unclassified sequences</taxon>
        <taxon>metagenomes</taxon>
        <taxon>ecological metagenomes</taxon>
    </lineage>
</organism>
<keyword evidence="1" id="KW-0547">Nucleotide-binding</keyword>
<proteinExistence type="predicted"/>
<dbReference type="GO" id="GO:0000725">
    <property type="term" value="P:recombinational repair"/>
    <property type="evidence" value="ECO:0007669"/>
    <property type="project" value="TreeGrafter"/>
</dbReference>
<evidence type="ECO:0000256" key="4">
    <source>
        <dbReference type="ARBA" id="ARBA00022840"/>
    </source>
</evidence>
<dbReference type="Gene3D" id="3.40.50.300">
    <property type="entry name" value="P-loop containing nucleotide triphosphate hydrolases"/>
    <property type="match status" value="1"/>
</dbReference>
<feature type="non-terminal residue" evidence="6">
    <location>
        <position position="1"/>
    </location>
</feature>
<dbReference type="EMBL" id="BARW01017194">
    <property type="protein sequence ID" value="GAI99893.1"/>
    <property type="molecule type" value="Genomic_DNA"/>
</dbReference>
<dbReference type="Pfam" id="PF00580">
    <property type="entry name" value="UvrD-helicase"/>
    <property type="match status" value="1"/>
</dbReference>
<evidence type="ECO:0000259" key="5">
    <source>
        <dbReference type="PROSITE" id="PS51198"/>
    </source>
</evidence>
<evidence type="ECO:0000256" key="1">
    <source>
        <dbReference type="ARBA" id="ARBA00022741"/>
    </source>
</evidence>